<keyword evidence="7 15" id="KW-0408">Iron</keyword>
<organism evidence="18 19">
    <name type="scientific">Actinomycetospora chibensis</name>
    <dbReference type="NCBI Taxonomy" id="663606"/>
    <lineage>
        <taxon>Bacteria</taxon>
        <taxon>Bacillati</taxon>
        <taxon>Actinomycetota</taxon>
        <taxon>Actinomycetes</taxon>
        <taxon>Pseudonocardiales</taxon>
        <taxon>Pseudonocardiaceae</taxon>
        <taxon>Actinomycetospora</taxon>
    </lineage>
</organism>
<evidence type="ECO:0000256" key="7">
    <source>
        <dbReference type="ARBA" id="ARBA00023004"/>
    </source>
</evidence>
<evidence type="ECO:0000313" key="19">
    <source>
        <dbReference type="Proteomes" id="UP001595909"/>
    </source>
</evidence>
<dbReference type="InterPro" id="IPR037237">
    <property type="entry name" value="IlvD/EDD_N"/>
</dbReference>
<dbReference type="EC" id="4.2.1.9" evidence="14 15"/>
<dbReference type="RefSeq" id="WP_274189499.1">
    <property type="nucleotide sequence ID" value="NZ_BAABHN010000050.1"/>
</dbReference>
<dbReference type="NCBIfam" id="TIGR00110">
    <property type="entry name" value="ilvD"/>
    <property type="match status" value="1"/>
</dbReference>
<gene>
    <name evidence="15 18" type="primary">ilvD</name>
    <name evidence="18" type="ORF">ACFPEL_24590</name>
</gene>
<dbReference type="SUPFAM" id="SSF52016">
    <property type="entry name" value="LeuD/IlvD-like"/>
    <property type="match status" value="1"/>
</dbReference>
<evidence type="ECO:0000256" key="8">
    <source>
        <dbReference type="ARBA" id="ARBA00023014"/>
    </source>
</evidence>
<feature type="domain" description="Dihydroxy-acid/6-phosphogluconate dehydratase N-terminal" evidence="16">
    <location>
        <begin position="34"/>
        <end position="358"/>
    </location>
</feature>
<keyword evidence="8 15" id="KW-0411">Iron-sulfur</keyword>
<keyword evidence="5 15" id="KW-0479">Metal-binding</keyword>
<evidence type="ECO:0000256" key="13">
    <source>
        <dbReference type="ARBA" id="ARBA00029437"/>
    </source>
</evidence>
<feature type="binding site" evidence="15">
    <location>
        <position position="81"/>
    </location>
    <ligand>
        <name>Mg(2+)</name>
        <dbReference type="ChEBI" id="CHEBI:18420"/>
    </ligand>
</feature>
<evidence type="ECO:0000256" key="11">
    <source>
        <dbReference type="ARBA" id="ARBA00029304"/>
    </source>
</evidence>
<dbReference type="Proteomes" id="UP001595909">
    <property type="component" value="Unassembled WGS sequence"/>
</dbReference>
<evidence type="ECO:0000313" key="18">
    <source>
        <dbReference type="EMBL" id="MFC4835609.1"/>
    </source>
</evidence>
<comment type="pathway">
    <text evidence="13 15">Amino-acid biosynthesis; L-isoleucine biosynthesis; L-isoleucine from 2-oxobutanoate: step 3/4.</text>
</comment>
<evidence type="ECO:0000256" key="9">
    <source>
        <dbReference type="ARBA" id="ARBA00023239"/>
    </source>
</evidence>
<accession>A0ABV9RN26</accession>
<dbReference type="Gene3D" id="3.50.30.80">
    <property type="entry name" value="IlvD/EDD C-terminal domain-like"/>
    <property type="match status" value="1"/>
</dbReference>
<name>A0ABV9RN26_9PSEU</name>
<comment type="caution">
    <text evidence="15">Lacks conserved residue(s) required for the propagation of feature annotation.</text>
</comment>
<dbReference type="Pfam" id="PF24877">
    <property type="entry name" value="ILV_EDD_C"/>
    <property type="match status" value="1"/>
</dbReference>
<evidence type="ECO:0000259" key="17">
    <source>
        <dbReference type="Pfam" id="PF24877"/>
    </source>
</evidence>
<keyword evidence="4 15" id="KW-0001">2Fe-2S</keyword>
<dbReference type="PROSITE" id="PS00886">
    <property type="entry name" value="ILVD_EDD_1"/>
    <property type="match status" value="1"/>
</dbReference>
<evidence type="ECO:0000256" key="14">
    <source>
        <dbReference type="ARBA" id="ARBA00029490"/>
    </source>
</evidence>
<reference evidence="19" key="1">
    <citation type="journal article" date="2019" name="Int. J. Syst. Evol. Microbiol.">
        <title>The Global Catalogue of Microorganisms (GCM) 10K type strain sequencing project: providing services to taxonomists for standard genome sequencing and annotation.</title>
        <authorList>
            <consortium name="The Broad Institute Genomics Platform"/>
            <consortium name="The Broad Institute Genome Sequencing Center for Infectious Disease"/>
            <person name="Wu L."/>
            <person name="Ma J."/>
        </authorList>
    </citation>
    <scope>NUCLEOTIDE SEQUENCE [LARGE SCALE GENOMIC DNA]</scope>
    <source>
        <strain evidence="19">CCUG 50347</strain>
    </source>
</reference>
<dbReference type="InterPro" id="IPR042096">
    <property type="entry name" value="Dihydro-acid_dehy_C"/>
</dbReference>
<evidence type="ECO:0000256" key="15">
    <source>
        <dbReference type="HAMAP-Rule" id="MF_00012"/>
    </source>
</evidence>
<evidence type="ECO:0000256" key="1">
    <source>
        <dbReference type="ARBA" id="ARBA00001946"/>
    </source>
</evidence>
<evidence type="ECO:0000256" key="5">
    <source>
        <dbReference type="ARBA" id="ARBA00022723"/>
    </source>
</evidence>
<feature type="binding site" evidence="15">
    <location>
        <position position="493"/>
    </location>
    <ligand>
        <name>Mg(2+)</name>
        <dbReference type="ChEBI" id="CHEBI:18420"/>
    </ligand>
</feature>
<protein>
    <recommendedName>
        <fullName evidence="14 15">Dihydroxy-acid dehydratase</fullName>
        <shortName evidence="15">DAD</shortName>
        <ecNumber evidence="14 15">4.2.1.9</ecNumber>
    </recommendedName>
</protein>
<dbReference type="PANTHER" id="PTHR43661:SF3">
    <property type="entry name" value="D-XYLONATE DEHYDRATASE YAGF-RELATED"/>
    <property type="match status" value="1"/>
</dbReference>
<evidence type="ECO:0000256" key="10">
    <source>
        <dbReference type="ARBA" id="ARBA00023304"/>
    </source>
</evidence>
<dbReference type="Pfam" id="PF00920">
    <property type="entry name" value="ILVD_EDD_N"/>
    <property type="match status" value="1"/>
</dbReference>
<evidence type="ECO:0000256" key="12">
    <source>
        <dbReference type="ARBA" id="ARBA00029436"/>
    </source>
</evidence>
<dbReference type="GO" id="GO:0004160">
    <property type="term" value="F:dihydroxy-acid dehydratase activity"/>
    <property type="evidence" value="ECO:0007669"/>
    <property type="project" value="UniProtKB-EC"/>
</dbReference>
<dbReference type="EMBL" id="JBHSIM010000050">
    <property type="protein sequence ID" value="MFC4835609.1"/>
    <property type="molecule type" value="Genomic_DNA"/>
</dbReference>
<evidence type="ECO:0000256" key="2">
    <source>
        <dbReference type="ARBA" id="ARBA00006486"/>
    </source>
</evidence>
<comment type="catalytic activity">
    <reaction evidence="15">
        <text>(2R,3R)-2,3-dihydroxy-3-methylpentanoate = (S)-3-methyl-2-oxopentanoate + H2O</text>
        <dbReference type="Rhea" id="RHEA:27694"/>
        <dbReference type="ChEBI" id="CHEBI:15377"/>
        <dbReference type="ChEBI" id="CHEBI:35146"/>
        <dbReference type="ChEBI" id="CHEBI:49258"/>
        <dbReference type="EC" id="4.2.1.9"/>
    </reaction>
</comment>
<comment type="subunit">
    <text evidence="15">Homodimer.</text>
</comment>
<dbReference type="PANTHER" id="PTHR43661">
    <property type="entry name" value="D-XYLONATE DEHYDRATASE"/>
    <property type="match status" value="1"/>
</dbReference>
<feature type="modified residue" description="N6-carboxylysine" evidence="15">
    <location>
        <position position="124"/>
    </location>
</feature>
<keyword evidence="10 15" id="KW-0100">Branched-chain amino acid biosynthesis</keyword>
<dbReference type="InterPro" id="IPR020558">
    <property type="entry name" value="DiOHA_6PGluconate_deHydtase_CS"/>
</dbReference>
<comment type="pathway">
    <text evidence="12 15">Amino-acid biosynthesis; L-valine biosynthesis; L-valine from pyruvate: step 3/4.</text>
</comment>
<comment type="catalytic activity">
    <reaction evidence="11">
        <text>(2R)-2,3-dihydroxy-3-methylbutanoate = 3-methyl-2-oxobutanoate + H2O</text>
        <dbReference type="Rhea" id="RHEA:24809"/>
        <dbReference type="ChEBI" id="CHEBI:11851"/>
        <dbReference type="ChEBI" id="CHEBI:15377"/>
        <dbReference type="ChEBI" id="CHEBI:49072"/>
        <dbReference type="EC" id="4.2.1.9"/>
    </reaction>
    <physiologicalReaction direction="left-to-right" evidence="11">
        <dbReference type="Rhea" id="RHEA:24810"/>
    </physiologicalReaction>
</comment>
<dbReference type="InterPro" id="IPR004404">
    <property type="entry name" value="DihydroxyA_deHydtase"/>
</dbReference>
<sequence length="613" mass="63789">MPPLRSRVTTQGRNAAGARALWRATGLTDADFGKPLVAIANSYTQFVPGHVHLKELGELVAGAVREAGGIAREFHTIAVDDGIAMGHGGMLHSLPSREVIADGVEHMVQGHAVDALVCISNCDKITPGMLNAALRLNIPTVFVSGGPMEAGKAVVVDGVAQAPTDLITAISASASSQVSDDGLTEIERSACPTCGSCSGMFTANSMNCLTEALGLSLPGNGSTLATHAARRELFLDAGRTVVDLARRYYAEDDDSVLPRNIASRHAFENAMALDVAMGGSTNTVLHILAAAHEADLEFSLADIDAVSRRVPCVSKVAPNSSHHMEDVHRAGGIPAILGELDRGGLLHRDVHTVHAPSLDAWLGAWDIRGGSPSEEAVELFHAAPGGVRTVEPFSTTNRWSSLDQDGVSGVIHDVAHAFSADGGLAVLAGNLSPDGAVIKSAGLPEDGRYFRGPARVVESQEEAVSIILGKQVQPGDVIVVRYEGPAGGPGMQEMLHPTAFLKGAGLGAVCALVTDGRFSGGSSGISVGHVSPEAAAGGTIGLVQDGDEILLDVDARRIELLVDDDVLAERRAKMEASERPWQPAVERNRQLTSALRAYAKLVTSGATGAVRSV</sequence>
<evidence type="ECO:0000256" key="3">
    <source>
        <dbReference type="ARBA" id="ARBA00022605"/>
    </source>
</evidence>
<comment type="cofactor">
    <cofactor evidence="15">
        <name>[2Fe-2S] cluster</name>
        <dbReference type="ChEBI" id="CHEBI:190135"/>
    </cofactor>
    <text evidence="15">Binds 1 [2Fe-2S] cluster per subunit. This cluster acts as a Lewis acid cofactor.</text>
</comment>
<dbReference type="NCBIfam" id="NF009103">
    <property type="entry name" value="PRK12448.1"/>
    <property type="match status" value="1"/>
</dbReference>
<feature type="binding site" evidence="15">
    <location>
        <position position="123"/>
    </location>
    <ligand>
        <name>Mg(2+)</name>
        <dbReference type="ChEBI" id="CHEBI:18420"/>
    </ligand>
</feature>
<dbReference type="HAMAP" id="MF_00012">
    <property type="entry name" value="IlvD"/>
    <property type="match status" value="1"/>
</dbReference>
<comment type="similarity">
    <text evidence="2 15">Belongs to the IlvD/Edd family.</text>
</comment>
<keyword evidence="6 15" id="KW-0460">Magnesium</keyword>
<evidence type="ECO:0000256" key="6">
    <source>
        <dbReference type="ARBA" id="ARBA00022842"/>
    </source>
</evidence>
<evidence type="ECO:0000259" key="16">
    <source>
        <dbReference type="Pfam" id="PF00920"/>
    </source>
</evidence>
<feature type="binding site" description="via carbamate group" evidence="15">
    <location>
        <position position="124"/>
    </location>
    <ligand>
        <name>Mg(2+)</name>
        <dbReference type="ChEBI" id="CHEBI:18420"/>
    </ligand>
</feature>
<keyword evidence="19" id="KW-1185">Reference proteome</keyword>
<dbReference type="SUPFAM" id="SSF143975">
    <property type="entry name" value="IlvD/EDD N-terminal domain-like"/>
    <property type="match status" value="1"/>
</dbReference>
<feature type="active site" description="Proton acceptor" evidence="15">
    <location>
        <position position="519"/>
    </location>
</feature>
<feature type="domain" description="Dihydroxy-acid/6-phosphogluconate dehydratase C-terminal" evidence="17">
    <location>
        <begin position="410"/>
        <end position="609"/>
    </location>
</feature>
<dbReference type="InterPro" id="IPR056740">
    <property type="entry name" value="ILV_EDD_C"/>
</dbReference>
<keyword evidence="9 15" id="KW-0456">Lyase</keyword>
<keyword evidence="3 15" id="KW-0028">Amino-acid biosynthesis</keyword>
<dbReference type="InterPro" id="IPR000581">
    <property type="entry name" value="ILV_EDD_N"/>
</dbReference>
<proteinExistence type="inferred from homology"/>
<comment type="cofactor">
    <cofactor evidence="1 15">
        <name>Mg(2+)</name>
        <dbReference type="ChEBI" id="CHEBI:18420"/>
    </cofactor>
</comment>
<dbReference type="PROSITE" id="PS00887">
    <property type="entry name" value="ILVD_EDD_2"/>
    <property type="match status" value="1"/>
</dbReference>
<comment type="function">
    <text evidence="15">Functions in the biosynthesis of branched-chain amino acids. Catalyzes the dehydration of (2R,3R)-2,3-dihydroxy-3-methylpentanoate (2,3-dihydroxy-3-methylvalerate) into 2-oxo-3-methylpentanoate (2-oxo-3-methylvalerate) and of (2R)-2,3-dihydroxy-3-methylbutanoate (2,3-dihydroxyisovalerate) into 2-oxo-3-methylbutanoate (2-oxoisovalerate), the penultimate precursor to L-isoleucine and L-valine, respectively.</text>
</comment>
<comment type="caution">
    <text evidence="18">The sequence shown here is derived from an EMBL/GenBank/DDBJ whole genome shotgun (WGS) entry which is preliminary data.</text>
</comment>
<evidence type="ECO:0000256" key="4">
    <source>
        <dbReference type="ARBA" id="ARBA00022714"/>
    </source>
</evidence>